<dbReference type="Gene3D" id="3.10.450.50">
    <property type="match status" value="1"/>
</dbReference>
<feature type="domain" description="SnoaL-like" evidence="1">
    <location>
        <begin position="4"/>
        <end position="97"/>
    </location>
</feature>
<name>A0A382BLD8_9ZZZZ</name>
<organism evidence="2">
    <name type="scientific">marine metagenome</name>
    <dbReference type="NCBI Taxonomy" id="408172"/>
    <lineage>
        <taxon>unclassified sequences</taxon>
        <taxon>metagenomes</taxon>
        <taxon>ecological metagenomes</taxon>
    </lineage>
</organism>
<dbReference type="Pfam" id="PF12680">
    <property type="entry name" value="SnoaL_2"/>
    <property type="match status" value="1"/>
</dbReference>
<proteinExistence type="predicted"/>
<reference evidence="2" key="1">
    <citation type="submission" date="2018-05" db="EMBL/GenBank/DDBJ databases">
        <authorList>
            <person name="Lanie J.A."/>
            <person name="Ng W.-L."/>
            <person name="Kazmierczak K.M."/>
            <person name="Andrzejewski T.M."/>
            <person name="Davidsen T.M."/>
            <person name="Wayne K.J."/>
            <person name="Tettelin H."/>
            <person name="Glass J.I."/>
            <person name="Rusch D."/>
            <person name="Podicherti R."/>
            <person name="Tsui H.-C.T."/>
            <person name="Winkler M.E."/>
        </authorList>
    </citation>
    <scope>NUCLEOTIDE SEQUENCE</scope>
</reference>
<dbReference type="AlphaFoldDB" id="A0A382BLD8"/>
<dbReference type="InterPro" id="IPR037401">
    <property type="entry name" value="SnoaL-like"/>
</dbReference>
<protein>
    <recommendedName>
        <fullName evidence="1">SnoaL-like domain-containing protein</fullName>
    </recommendedName>
</protein>
<gene>
    <name evidence="2" type="ORF">METZ01_LOCUS167482</name>
</gene>
<dbReference type="EMBL" id="UINC01030361">
    <property type="protein sequence ID" value="SVB14628.1"/>
    <property type="molecule type" value="Genomic_DNA"/>
</dbReference>
<evidence type="ECO:0000259" key="1">
    <source>
        <dbReference type="Pfam" id="PF12680"/>
    </source>
</evidence>
<evidence type="ECO:0000313" key="2">
    <source>
        <dbReference type="EMBL" id="SVB14628.1"/>
    </source>
</evidence>
<sequence length="107" mass="12327">MSLIQKLYDAEENKDLEKYNEVLSEDYVWVQHSTGKHIPREELGKWFMSDDAPKTDNKRIIYENDEIGVAHSFVTFKDGSRQAVMAVYIIKDGKIIRSETGATSMPK</sequence>
<accession>A0A382BLD8</accession>
<dbReference type="InterPro" id="IPR032710">
    <property type="entry name" value="NTF2-like_dom_sf"/>
</dbReference>
<dbReference type="SUPFAM" id="SSF54427">
    <property type="entry name" value="NTF2-like"/>
    <property type="match status" value="1"/>
</dbReference>